<organism evidence="1">
    <name type="scientific">marine sediment metagenome</name>
    <dbReference type="NCBI Taxonomy" id="412755"/>
    <lineage>
        <taxon>unclassified sequences</taxon>
        <taxon>metagenomes</taxon>
        <taxon>ecological metagenomes</taxon>
    </lineage>
</organism>
<comment type="caution">
    <text evidence="1">The sequence shown here is derived from an EMBL/GenBank/DDBJ whole genome shotgun (WGS) entry which is preliminary data.</text>
</comment>
<feature type="non-terminal residue" evidence="1">
    <location>
        <position position="1"/>
    </location>
</feature>
<accession>A0A0F9BXV7</accession>
<proteinExistence type="predicted"/>
<gene>
    <name evidence="1" type="ORF">LCGC14_2675070</name>
</gene>
<dbReference type="EMBL" id="LAZR01047006">
    <property type="protein sequence ID" value="KKK95214.1"/>
    <property type="molecule type" value="Genomic_DNA"/>
</dbReference>
<name>A0A0F9BXV7_9ZZZZ</name>
<reference evidence="1" key="1">
    <citation type="journal article" date="2015" name="Nature">
        <title>Complex archaea that bridge the gap between prokaryotes and eukaryotes.</title>
        <authorList>
            <person name="Spang A."/>
            <person name="Saw J.H."/>
            <person name="Jorgensen S.L."/>
            <person name="Zaremba-Niedzwiedzka K."/>
            <person name="Martijn J."/>
            <person name="Lind A.E."/>
            <person name="van Eijk R."/>
            <person name="Schleper C."/>
            <person name="Guy L."/>
            <person name="Ettema T.J."/>
        </authorList>
    </citation>
    <scope>NUCLEOTIDE SEQUENCE</scope>
</reference>
<dbReference type="AlphaFoldDB" id="A0A0F9BXV7"/>
<sequence length="64" mass="7870">GAYLLLFRMFVIWRKEKKDIYDTIYRVKNNDIKHLKDRLDSFEKRLSNRKSMRSHLKTPEVQLS</sequence>
<evidence type="ECO:0000313" key="1">
    <source>
        <dbReference type="EMBL" id="KKK95214.1"/>
    </source>
</evidence>
<protein>
    <submittedName>
        <fullName evidence="1">Uncharacterized protein</fullName>
    </submittedName>
</protein>